<dbReference type="Proteomes" id="UP000662914">
    <property type="component" value="Chromosome"/>
</dbReference>
<dbReference type="SUPFAM" id="SSF64307">
    <property type="entry name" value="SirA-like"/>
    <property type="match status" value="1"/>
</dbReference>
<accession>A0A809RYX9</accession>
<name>A0A809RYX9_9PROT</name>
<dbReference type="Gene3D" id="3.30.110.40">
    <property type="entry name" value="TusA-like domain"/>
    <property type="match status" value="1"/>
</dbReference>
<evidence type="ECO:0000313" key="3">
    <source>
        <dbReference type="Proteomes" id="UP000662914"/>
    </source>
</evidence>
<dbReference type="AlphaFoldDB" id="A0A809RYX9"/>
<dbReference type="Pfam" id="PF10006">
    <property type="entry name" value="DUF2249"/>
    <property type="match status" value="1"/>
</dbReference>
<dbReference type="EMBL" id="AP021857">
    <property type="protein sequence ID" value="BBO21537.1"/>
    <property type="molecule type" value="Genomic_DNA"/>
</dbReference>
<dbReference type="KEGG" id="ddz:DSYM_22360"/>
<sequence length="75" mass="8558">MAEERIVDGRGLMPPEPMELTLTALDTLPDGEELLLLLYVEPQPLYAILARNGYTHRAQTRPDGTVEIRIRKRQD</sequence>
<feature type="domain" description="DUF2249" evidence="1">
    <location>
        <begin position="7"/>
        <end position="72"/>
    </location>
</feature>
<gene>
    <name evidence="2" type="ORF">DSYM_22360</name>
</gene>
<dbReference type="InterPro" id="IPR036868">
    <property type="entry name" value="TusA-like_sf"/>
</dbReference>
<proteinExistence type="predicted"/>
<protein>
    <recommendedName>
        <fullName evidence="1">DUF2249 domain-containing protein</fullName>
    </recommendedName>
</protein>
<dbReference type="InterPro" id="IPR018720">
    <property type="entry name" value="DUF2249"/>
</dbReference>
<evidence type="ECO:0000313" key="2">
    <source>
        <dbReference type="EMBL" id="BBO21537.1"/>
    </source>
</evidence>
<organism evidence="2 3">
    <name type="scientific">Candidatus Desulfobacillus denitrificans</name>
    <dbReference type="NCBI Taxonomy" id="2608985"/>
    <lineage>
        <taxon>Bacteria</taxon>
        <taxon>Pseudomonadati</taxon>
        <taxon>Pseudomonadota</taxon>
        <taxon>Betaproteobacteria</taxon>
        <taxon>Candidatus Desulfobacillus</taxon>
    </lineage>
</organism>
<reference evidence="2" key="1">
    <citation type="journal article" name="DNA Res.">
        <title>The physiological potential of anammox bacteria as revealed by their core genome structure.</title>
        <authorList>
            <person name="Okubo T."/>
            <person name="Toyoda A."/>
            <person name="Fukuhara K."/>
            <person name="Uchiyama I."/>
            <person name="Harigaya Y."/>
            <person name="Kuroiwa M."/>
            <person name="Suzuki T."/>
            <person name="Murakami Y."/>
            <person name="Suwa Y."/>
            <person name="Takami H."/>
        </authorList>
    </citation>
    <scope>NUCLEOTIDE SEQUENCE</scope>
    <source>
        <strain evidence="2">317325-3</strain>
    </source>
</reference>
<evidence type="ECO:0000259" key="1">
    <source>
        <dbReference type="Pfam" id="PF10006"/>
    </source>
</evidence>